<evidence type="ECO:0000313" key="4">
    <source>
        <dbReference type="RefSeq" id="NP_001161631.1"/>
    </source>
</evidence>
<reference evidence="4" key="2">
    <citation type="submission" date="2025-05" db="UniProtKB">
        <authorList>
            <consortium name="RefSeq"/>
        </authorList>
    </citation>
    <scope>IDENTIFICATION</scope>
</reference>
<dbReference type="Proteomes" id="UP000694865">
    <property type="component" value="Unplaced"/>
</dbReference>
<dbReference type="OrthoDB" id="636685at2759"/>
<sequence>MACSAVTCFRWMIFLCVVFTEITGRHLHKSSAETEHNVVETDNIATQTTSSVLLNNTSRKDEKDSDYSSFGCCERKSKSIAVGYDVSGTQIELDIGECRRTCGPHSHGRLNRKESAQNVSWDRERSYHSCPRDLSCEPTRLKREKVHLVGDPVEYDVIENCACKPVPVVCRRRSQLVVLYPDSPHQTQIDVGSCEGHCSDGEGTVCRSTKNQTITVEGPNGKECVEIIDECSCESECYRVPYMQSYYEIVYDSVVNRTVQQHKEIDIGRCVGTCSTTNHLRCVMRSPSDPNVCLMSLVKKNVSCLPKTYTTHQFVSRGGVVKTVLAVNECSCK</sequence>
<dbReference type="GeneID" id="100313704"/>
<proteinExistence type="evidence at transcript level"/>
<keyword evidence="3" id="KW-1185">Reference proteome</keyword>
<feature type="chain" id="PRO_5003024296" evidence="1 4">
    <location>
        <begin position="25"/>
        <end position="333"/>
    </location>
</feature>
<dbReference type="KEGG" id="sko:100313704"/>
<accession>D1LXB4</accession>
<evidence type="ECO:0000313" key="3">
    <source>
        <dbReference type="Proteomes" id="UP000694865"/>
    </source>
</evidence>
<dbReference type="PANTHER" id="PTHR39313:SF1">
    <property type="entry name" value="IM:7138239"/>
    <property type="match status" value="1"/>
</dbReference>
<dbReference type="EMBL" id="GU076091">
    <property type="protein sequence ID" value="ACY92620.1"/>
    <property type="molecule type" value="mRNA"/>
</dbReference>
<dbReference type="AlphaFoldDB" id="D1LXB4"/>
<feature type="signal peptide" evidence="1 4">
    <location>
        <begin position="1"/>
        <end position="24"/>
    </location>
</feature>
<dbReference type="RefSeq" id="NP_001161631.1">
    <property type="nucleotide sequence ID" value="NM_001168159.1"/>
</dbReference>
<evidence type="ECO:0000256" key="1">
    <source>
        <dbReference type="SAM" id="SignalP"/>
    </source>
</evidence>
<reference evidence="2" key="1">
    <citation type="submission" date="2009-10" db="EMBL/GenBank/DDBJ databases">
        <authorList>
            <person name="Freeman R.M.Jr."/>
            <person name="Wu M.M."/>
            <person name="Gerhart J.J."/>
        </authorList>
    </citation>
    <scope>NUCLEOTIDE SEQUENCE</scope>
</reference>
<protein>
    <submittedName>
        <fullName evidence="2 4">Pinhead-like protein</fullName>
    </submittedName>
</protein>
<evidence type="ECO:0000313" key="2">
    <source>
        <dbReference type="EMBL" id="ACY92620.1"/>
    </source>
</evidence>
<keyword evidence="1 4" id="KW-0732">Signal</keyword>
<dbReference type="PANTHER" id="PTHR39313">
    <property type="entry name" value="IM:7138239"/>
    <property type="match status" value="1"/>
</dbReference>
<name>D1LXB4_SACKO</name>
<gene>
    <name evidence="4" type="primary">LOC100313704</name>
</gene>
<organism evidence="2">
    <name type="scientific">Saccoglossus kowalevskii</name>
    <name type="common">Acorn worm</name>
    <dbReference type="NCBI Taxonomy" id="10224"/>
    <lineage>
        <taxon>Eukaryota</taxon>
        <taxon>Metazoa</taxon>
        <taxon>Hemichordata</taxon>
        <taxon>Enteropneusta</taxon>
        <taxon>Harrimaniidae</taxon>
        <taxon>Saccoglossus</taxon>
    </lineage>
</organism>